<dbReference type="PANTHER" id="PTHR45799:SF6">
    <property type="entry name" value="RETICULON"/>
    <property type="match status" value="1"/>
</dbReference>
<reference evidence="2" key="1">
    <citation type="submission" date="2021-01" db="EMBL/GenBank/DDBJ databases">
        <authorList>
            <person name="Zahm M."/>
            <person name="Roques C."/>
            <person name="Cabau C."/>
            <person name="Klopp C."/>
            <person name="Donnadieu C."/>
            <person name="Jouanno E."/>
            <person name="Lampietro C."/>
            <person name="Louis A."/>
            <person name="Herpin A."/>
            <person name="Echchiki A."/>
            <person name="Berthelot C."/>
            <person name="Parey E."/>
            <person name="Roest-Crollius H."/>
            <person name="Braasch I."/>
            <person name="Postlethwait J."/>
            <person name="Bobe J."/>
            <person name="Montfort J."/>
            <person name="Bouchez O."/>
            <person name="Begum T."/>
            <person name="Mejri S."/>
            <person name="Adams A."/>
            <person name="Chen W.-J."/>
            <person name="Guiguen Y."/>
        </authorList>
    </citation>
    <scope>NUCLEOTIDE SEQUENCE</scope>
    <source>
        <tissue evidence="2">Blood</tissue>
    </source>
</reference>
<sequence>MSAKPREEPGSDGRWFGEDFERIERVGSTVPRFDEPVDGQQSKSWEDETYEEKQFHHQSESSRKRPPVAMETASTDGPDSDLMRKSMGEGDLYTSLLSNQSYPFQQGFTKDTKSEAQDRVPSLGSHGLFGCDSGIEMTPGESIDFTRKLLESEKMEAYNYMDISHGEKPHAQPQQPGGALGSWGEVGGAGLGQYLEKSAAPVVETLGPALDEQAFPYVEDPSDEELSDYQPRPLQAKAATASPVKITLTETETPAPQRPPQVTVSDRDSILSLGLQGIPTVTLSEPEDDSPGSSTPPLTEESDSPSDPRVQESGAGTVSSAQGQVPASPSVPTQPSPPANMGVKSIPPKPSAAHDQDASSAESGDSEIELVSEEPPPRKQAPAATYTSPAPPAPVPPAAPAPSVQYSILREEREAELDSELIIESFDASSASEESPKRVQDSPTQKGQRPGSRLADTPSVPASRPTPSPPAAVAPAPPPASEKAPVSGHVGDDAVVKPKPSPTAVAPPEVRLEQPAPEERGGKKRRASEGRRDSARQAAVPAFTLGLDRQKGEPPSQKQGCDIF</sequence>
<organism evidence="2 3">
    <name type="scientific">Albula goreensis</name>
    <dbReference type="NCBI Taxonomy" id="1534307"/>
    <lineage>
        <taxon>Eukaryota</taxon>
        <taxon>Metazoa</taxon>
        <taxon>Chordata</taxon>
        <taxon>Craniata</taxon>
        <taxon>Vertebrata</taxon>
        <taxon>Euteleostomi</taxon>
        <taxon>Actinopterygii</taxon>
        <taxon>Neopterygii</taxon>
        <taxon>Teleostei</taxon>
        <taxon>Albuliformes</taxon>
        <taxon>Albulidae</taxon>
        <taxon>Albula</taxon>
    </lineage>
</organism>
<dbReference type="InterPro" id="IPR046964">
    <property type="entry name" value="RTN1-4"/>
</dbReference>
<dbReference type="OrthoDB" id="567788at2759"/>
<dbReference type="GO" id="GO:0014069">
    <property type="term" value="C:postsynaptic density"/>
    <property type="evidence" value="ECO:0007669"/>
    <property type="project" value="TreeGrafter"/>
</dbReference>
<dbReference type="GO" id="GO:0007420">
    <property type="term" value="P:brain development"/>
    <property type="evidence" value="ECO:0007669"/>
    <property type="project" value="TreeGrafter"/>
</dbReference>
<dbReference type="Proteomes" id="UP000829720">
    <property type="component" value="Unassembled WGS sequence"/>
</dbReference>
<dbReference type="AlphaFoldDB" id="A0A8T3DSU7"/>
<name>A0A8T3DSU7_9TELE</name>
<dbReference type="PANTHER" id="PTHR45799">
    <property type="entry name" value="RETICULON-LIKE PROTEIN"/>
    <property type="match status" value="1"/>
</dbReference>
<feature type="region of interest" description="Disordered" evidence="1">
    <location>
        <begin position="1"/>
        <end position="20"/>
    </location>
</feature>
<dbReference type="GO" id="GO:0030182">
    <property type="term" value="P:neuron differentiation"/>
    <property type="evidence" value="ECO:0007669"/>
    <property type="project" value="TreeGrafter"/>
</dbReference>
<dbReference type="PRINTS" id="PR01217">
    <property type="entry name" value="PRICHEXTENSN"/>
</dbReference>
<accession>A0A8T3DSU7</accession>
<feature type="region of interest" description="Disordered" evidence="1">
    <location>
        <begin position="213"/>
        <end position="564"/>
    </location>
</feature>
<proteinExistence type="predicted"/>
<evidence type="ECO:0000313" key="2">
    <source>
        <dbReference type="EMBL" id="KAI1897878.1"/>
    </source>
</evidence>
<feature type="compositionally biased region" description="Pro residues" evidence="1">
    <location>
        <begin position="389"/>
        <end position="400"/>
    </location>
</feature>
<gene>
    <name evidence="2" type="ORF">AGOR_G00087790</name>
</gene>
<feature type="compositionally biased region" description="Basic and acidic residues" evidence="1">
    <location>
        <begin position="51"/>
        <end position="63"/>
    </location>
</feature>
<feature type="region of interest" description="Disordered" evidence="1">
    <location>
        <begin position="26"/>
        <end position="86"/>
    </location>
</feature>
<keyword evidence="3" id="KW-1185">Reference proteome</keyword>
<feature type="region of interest" description="Disordered" evidence="1">
    <location>
        <begin position="110"/>
        <end position="137"/>
    </location>
</feature>
<evidence type="ECO:0000256" key="1">
    <source>
        <dbReference type="SAM" id="MobiDB-lite"/>
    </source>
</evidence>
<dbReference type="EMBL" id="JAERUA010000007">
    <property type="protein sequence ID" value="KAI1897878.1"/>
    <property type="molecule type" value="Genomic_DNA"/>
</dbReference>
<feature type="compositionally biased region" description="Pro residues" evidence="1">
    <location>
        <begin position="464"/>
        <end position="480"/>
    </location>
</feature>
<evidence type="ECO:0000313" key="3">
    <source>
        <dbReference type="Proteomes" id="UP000829720"/>
    </source>
</evidence>
<protein>
    <submittedName>
        <fullName evidence="2">Uncharacterized protein</fullName>
    </submittedName>
</protein>
<dbReference type="GO" id="GO:0071787">
    <property type="term" value="P:endoplasmic reticulum tubular network formation"/>
    <property type="evidence" value="ECO:0007669"/>
    <property type="project" value="TreeGrafter"/>
</dbReference>
<feature type="region of interest" description="Disordered" evidence="1">
    <location>
        <begin position="165"/>
        <end position="186"/>
    </location>
</feature>
<dbReference type="GO" id="GO:0043005">
    <property type="term" value="C:neuron projection"/>
    <property type="evidence" value="ECO:0007669"/>
    <property type="project" value="TreeGrafter"/>
</dbReference>
<dbReference type="GO" id="GO:0005789">
    <property type="term" value="C:endoplasmic reticulum membrane"/>
    <property type="evidence" value="ECO:0007669"/>
    <property type="project" value="TreeGrafter"/>
</dbReference>
<feature type="compositionally biased region" description="Polar residues" evidence="1">
    <location>
        <begin position="314"/>
        <end position="331"/>
    </location>
</feature>
<comment type="caution">
    <text evidence="2">The sequence shown here is derived from an EMBL/GenBank/DDBJ whole genome shotgun (WGS) entry which is preliminary data.</text>
</comment>
<feature type="compositionally biased region" description="Basic and acidic residues" evidence="1">
    <location>
        <begin position="517"/>
        <end position="535"/>
    </location>
</feature>
<feature type="compositionally biased region" description="Polar residues" evidence="1">
    <location>
        <begin position="248"/>
        <end position="264"/>
    </location>
</feature>